<protein>
    <submittedName>
        <fullName evidence="1">Uncharacterized protein</fullName>
    </submittedName>
</protein>
<accession>A0A8E5IMJ9</accession>
<dbReference type="AlphaFoldDB" id="A0A8E5IMJ9"/>
<dbReference type="EMBL" id="CP043765">
    <property type="protein sequence ID" value="QUS47117.1"/>
    <property type="molecule type" value="Genomic_DNA"/>
</dbReference>
<name>A0A8E5IMJ9_SALET</name>
<dbReference type="RefSeq" id="WP_219827665.1">
    <property type="nucleotide sequence ID" value="NZ_CP043765.1"/>
</dbReference>
<gene>
    <name evidence="1" type="ORF">F1331_26465</name>
</gene>
<organism evidence="1">
    <name type="scientific">Salmonella enterica subsp. enterica serovar Dessau</name>
    <dbReference type="NCBI Taxonomy" id="2564349"/>
    <lineage>
        <taxon>Bacteria</taxon>
        <taxon>Pseudomonadati</taxon>
        <taxon>Pseudomonadota</taxon>
        <taxon>Gammaproteobacteria</taxon>
        <taxon>Enterobacterales</taxon>
        <taxon>Enterobacteriaceae</taxon>
        <taxon>Salmonella</taxon>
    </lineage>
</organism>
<reference evidence="1" key="1">
    <citation type="submission" date="2019-09" db="EMBL/GenBank/DDBJ databases">
        <title>Characterization of Mobilized Colistin Resistance Gene mcr-9 Carrying Colisitin Resistant Salmonella enterica serotype Senftenberg ST14.</title>
        <authorList>
            <person name="Cha M.-H."/>
            <person name="Woo G.-J."/>
        </authorList>
    </citation>
    <scope>NUCLEOTIDE SEQUENCE</scope>
    <source>
        <strain evidence="1">KUFSE-SAL0043</strain>
    </source>
</reference>
<evidence type="ECO:0000313" key="1">
    <source>
        <dbReference type="EMBL" id="QUS47117.1"/>
    </source>
</evidence>
<sequence length="95" mass="10651">MDLYATGRAPERLEPDAQKILRAGVREVFEESDSYPIYEGRIGASPREMRVVMLDAAQSQIYKIFMQCLKRTLSTSSGMTTTLSSLIVVLTSMRS</sequence>
<proteinExistence type="predicted"/>